<protein>
    <submittedName>
        <fullName evidence="4">Uncharacterized protein</fullName>
    </submittedName>
</protein>
<dbReference type="EMBL" id="NLAX01000001">
    <property type="protein sequence ID" value="PKS13232.1"/>
    <property type="molecule type" value="Genomic_DNA"/>
</dbReference>
<dbReference type="STRING" id="41688.A0A2N3NLI1"/>
<dbReference type="InParanoid" id="A0A2N3NLI1"/>
<dbReference type="Pfam" id="PF05282">
    <property type="entry name" value="AAR2"/>
    <property type="match status" value="1"/>
</dbReference>
<reference evidence="4 5" key="1">
    <citation type="journal article" date="2017" name="G3 (Bethesda)">
        <title>First Draft Genome Sequence of the Pathogenic Fungus Lomentospora prolificans (Formerly Scedosporium prolificans).</title>
        <authorList>
            <person name="Luo R."/>
            <person name="Zimin A."/>
            <person name="Workman R."/>
            <person name="Fan Y."/>
            <person name="Pertea G."/>
            <person name="Grossman N."/>
            <person name="Wear M.P."/>
            <person name="Jia B."/>
            <person name="Miller H."/>
            <person name="Casadevall A."/>
            <person name="Timp W."/>
            <person name="Zhang S.X."/>
            <person name="Salzberg S.L."/>
        </authorList>
    </citation>
    <scope>NUCLEOTIDE SEQUENCE [LARGE SCALE GENOMIC DNA]</scope>
    <source>
        <strain evidence="4 5">JHH-5317</strain>
    </source>
</reference>
<sequence length="495" mass="55242">MSVVPETGPVPFNNGVLERIPSTSTKSIQDTDSAISLTSRTSHDSIPVTGSFPLGTLRIHRVDEHSVTRKMNPVIESENDDASSPDGDVLRIMDLPEKFTVGYDSVSFTTQNFRGLKDIPHGSHFVWASASDASSMRTGFWFLTGPKEAIHVVQWDKFNDVLGDPASQTEVRIQKDNIPDLYPELPSYYALPTAISKGVDVQQRVDDLKENGIWRRLTSHITEKILKRITGRQTGPWHVHTTDRVKGSIILASERELEKTVSVVAVSELNFSFSQTDKTYSIEAIGSARTQQAVDSTAYLTSVIDTPESGLTDSDIVGEVQFAFIVGMHLGNESCVLQWWHMVLRILLRAFSLVVTKPQLSKLFIETLTAQLSYNESHLDGSILDYGVDSSRDLRLALTIFKRRLDEQLLTLNGNATNEQVAVGKAFLELESLAWKLGWDLRADYVRSGKIMLEDGEEVELDMDDLEAEDERGEFAAVVVEIDEHGRPKDMVSWD</sequence>
<dbReference type="Gene3D" id="2.60.34.20">
    <property type="match status" value="1"/>
</dbReference>
<dbReference type="FunCoup" id="A0A2N3NLI1">
    <property type="interactions" value="470"/>
</dbReference>
<evidence type="ECO:0000313" key="5">
    <source>
        <dbReference type="Proteomes" id="UP000233524"/>
    </source>
</evidence>
<comment type="caution">
    <text evidence="4">The sequence shown here is derived from an EMBL/GenBank/DDBJ whole genome shotgun (WGS) entry which is preliminary data.</text>
</comment>
<dbReference type="Pfam" id="PF20981">
    <property type="entry name" value="AAR2_1st"/>
    <property type="match status" value="1"/>
</dbReference>
<feature type="domain" description="AAR2 N-terminal" evidence="3">
    <location>
        <begin position="87"/>
        <end position="231"/>
    </location>
</feature>
<dbReference type="InterPro" id="IPR038516">
    <property type="entry name" value="AAR2_N_sf"/>
</dbReference>
<proteinExistence type="inferred from homology"/>
<organism evidence="4 5">
    <name type="scientific">Lomentospora prolificans</name>
    <dbReference type="NCBI Taxonomy" id="41688"/>
    <lineage>
        <taxon>Eukaryota</taxon>
        <taxon>Fungi</taxon>
        <taxon>Dikarya</taxon>
        <taxon>Ascomycota</taxon>
        <taxon>Pezizomycotina</taxon>
        <taxon>Sordariomycetes</taxon>
        <taxon>Hypocreomycetidae</taxon>
        <taxon>Microascales</taxon>
        <taxon>Microascaceae</taxon>
        <taxon>Lomentospora</taxon>
    </lineage>
</organism>
<accession>A0A2N3NLI1</accession>
<evidence type="ECO:0000259" key="3">
    <source>
        <dbReference type="Pfam" id="PF20981"/>
    </source>
</evidence>
<dbReference type="InterPro" id="IPR007946">
    <property type="entry name" value="AAR2"/>
</dbReference>
<comment type="similarity">
    <text evidence="1">Belongs to the AAR2 family.</text>
</comment>
<dbReference type="AlphaFoldDB" id="A0A2N3NLI1"/>
<keyword evidence="5" id="KW-1185">Reference proteome</keyword>
<dbReference type="InterPro" id="IPR033648">
    <property type="entry name" value="AAR2_C"/>
</dbReference>
<dbReference type="InterPro" id="IPR033647">
    <property type="entry name" value="Aar2_N"/>
</dbReference>
<dbReference type="InterPro" id="IPR038514">
    <property type="entry name" value="AAR2_C_sf"/>
</dbReference>
<dbReference type="VEuPathDB" id="FungiDB:jhhlp_000003"/>
<evidence type="ECO:0000313" key="4">
    <source>
        <dbReference type="EMBL" id="PKS13232.1"/>
    </source>
</evidence>
<feature type="domain" description="AAR2 C-terminal" evidence="2">
    <location>
        <begin position="273"/>
        <end position="441"/>
    </location>
</feature>
<dbReference type="CDD" id="cd13777">
    <property type="entry name" value="Aar2_N"/>
    <property type="match status" value="1"/>
</dbReference>
<gene>
    <name evidence="4" type="ORF">jhhlp_000003</name>
</gene>
<dbReference type="GO" id="GO:0000244">
    <property type="term" value="P:spliceosomal tri-snRNP complex assembly"/>
    <property type="evidence" value="ECO:0007669"/>
    <property type="project" value="TreeGrafter"/>
</dbReference>
<dbReference type="PANTHER" id="PTHR12689:SF4">
    <property type="entry name" value="PROTEIN AAR2 HOMOLOG"/>
    <property type="match status" value="1"/>
</dbReference>
<evidence type="ECO:0000259" key="2">
    <source>
        <dbReference type="Pfam" id="PF05282"/>
    </source>
</evidence>
<evidence type="ECO:0000256" key="1">
    <source>
        <dbReference type="ARBA" id="ARBA00006281"/>
    </source>
</evidence>
<dbReference type="PANTHER" id="PTHR12689">
    <property type="entry name" value="A1 CISTRON SPLICING FACTOR AAR2-RELATED"/>
    <property type="match status" value="1"/>
</dbReference>
<dbReference type="OrthoDB" id="201752at2759"/>
<dbReference type="Gene3D" id="1.25.40.550">
    <property type="entry name" value="Aar2, C-terminal domain-like"/>
    <property type="match status" value="1"/>
</dbReference>
<name>A0A2N3NLI1_9PEZI</name>
<dbReference type="Proteomes" id="UP000233524">
    <property type="component" value="Unassembled WGS sequence"/>
</dbReference>
<dbReference type="CDD" id="cd13778">
    <property type="entry name" value="Aar2_C"/>
    <property type="match status" value="1"/>
</dbReference>